<evidence type="ECO:0000313" key="4">
    <source>
        <dbReference type="EMBL" id="KAK0409633.1"/>
    </source>
</evidence>
<gene>
    <name evidence="4" type="ORF">QR680_004664</name>
</gene>
<accession>A0AA39HRL2</accession>
<keyword evidence="3" id="KW-0732">Signal</keyword>
<evidence type="ECO:0000256" key="1">
    <source>
        <dbReference type="SAM" id="MobiDB-lite"/>
    </source>
</evidence>
<reference evidence="4" key="1">
    <citation type="submission" date="2023-06" db="EMBL/GenBank/DDBJ databases">
        <title>Genomic analysis of the entomopathogenic nematode Steinernema hermaphroditum.</title>
        <authorList>
            <person name="Schwarz E.M."/>
            <person name="Heppert J.K."/>
            <person name="Baniya A."/>
            <person name="Schwartz H.T."/>
            <person name="Tan C.-H."/>
            <person name="Antoshechkin I."/>
            <person name="Sternberg P.W."/>
            <person name="Goodrich-Blair H."/>
            <person name="Dillman A.R."/>
        </authorList>
    </citation>
    <scope>NUCLEOTIDE SEQUENCE</scope>
    <source>
        <strain evidence="4">PS9179</strain>
        <tissue evidence="4">Whole animal</tissue>
    </source>
</reference>
<keyword evidence="2" id="KW-0472">Membrane</keyword>
<keyword evidence="5" id="KW-1185">Reference proteome</keyword>
<feature type="region of interest" description="Disordered" evidence="1">
    <location>
        <begin position="123"/>
        <end position="191"/>
    </location>
</feature>
<feature type="compositionally biased region" description="Low complexity" evidence="1">
    <location>
        <begin position="138"/>
        <end position="168"/>
    </location>
</feature>
<organism evidence="4 5">
    <name type="scientific">Steinernema hermaphroditum</name>
    <dbReference type="NCBI Taxonomy" id="289476"/>
    <lineage>
        <taxon>Eukaryota</taxon>
        <taxon>Metazoa</taxon>
        <taxon>Ecdysozoa</taxon>
        <taxon>Nematoda</taxon>
        <taxon>Chromadorea</taxon>
        <taxon>Rhabditida</taxon>
        <taxon>Tylenchina</taxon>
        <taxon>Panagrolaimomorpha</taxon>
        <taxon>Strongyloidoidea</taxon>
        <taxon>Steinernematidae</taxon>
        <taxon>Steinernema</taxon>
    </lineage>
</organism>
<name>A0AA39HRL2_9BILA</name>
<dbReference type="AlphaFoldDB" id="A0AA39HRL2"/>
<feature type="compositionally biased region" description="Basic and acidic residues" evidence="1">
    <location>
        <begin position="123"/>
        <end position="132"/>
    </location>
</feature>
<feature type="compositionally biased region" description="Basic and acidic residues" evidence="1">
    <location>
        <begin position="177"/>
        <end position="191"/>
    </location>
</feature>
<proteinExistence type="predicted"/>
<feature type="signal peptide" evidence="3">
    <location>
        <begin position="1"/>
        <end position="21"/>
    </location>
</feature>
<keyword evidence="2" id="KW-0812">Transmembrane</keyword>
<keyword evidence="2" id="KW-1133">Transmembrane helix</keyword>
<evidence type="ECO:0000256" key="2">
    <source>
        <dbReference type="SAM" id="Phobius"/>
    </source>
</evidence>
<protein>
    <submittedName>
        <fullName evidence="4">Uncharacterized protein</fullName>
    </submittedName>
</protein>
<dbReference type="EMBL" id="JAUCMV010000003">
    <property type="protein sequence ID" value="KAK0409633.1"/>
    <property type="molecule type" value="Genomic_DNA"/>
</dbReference>
<feature type="transmembrane region" description="Helical" evidence="2">
    <location>
        <begin position="90"/>
        <end position="117"/>
    </location>
</feature>
<evidence type="ECO:0000313" key="5">
    <source>
        <dbReference type="Proteomes" id="UP001175271"/>
    </source>
</evidence>
<feature type="chain" id="PRO_5041268147" evidence="3">
    <location>
        <begin position="22"/>
        <end position="191"/>
    </location>
</feature>
<evidence type="ECO:0000256" key="3">
    <source>
        <dbReference type="SAM" id="SignalP"/>
    </source>
</evidence>
<comment type="caution">
    <text evidence="4">The sequence shown here is derived from an EMBL/GenBank/DDBJ whole genome shotgun (WGS) entry which is preliminary data.</text>
</comment>
<dbReference type="Proteomes" id="UP001175271">
    <property type="component" value="Unassembled WGS sequence"/>
</dbReference>
<sequence length="191" mass="21085">MKRSLFVLAVVFSLLTGVALSKPAVFSPYRNDDVPATENSDSNELLERSIFELDSYYKTSYGSKMYSGIWVYYFDHDHNVFKREINMSSIWVYIIIGIALVCCCFLCSGCGVVGYLIRKHKNGKSEKEKREQQQTTAPSNIPPSGISPSVSSVRTTPVVSATSATSVAMGSKPLPEAQKDRPVDVPDLKSV</sequence>